<dbReference type="InterPro" id="IPR009057">
    <property type="entry name" value="Homeodomain-like_sf"/>
</dbReference>
<keyword evidence="2 5" id="KW-0238">DNA-binding</keyword>
<sequence>MEQLTLSIMERDVTFATTELARSPRLSAPLSSLAHFGFLTLPSFSMIAFTSAIEVLRMANYVGRAQHYRWSVLTPDGVAARASNGMTVKPTRTLEEAGMPDVLIVCGGTQIRSVVDSDIKTLLGDVAQQGVPLGGICTGAYALMSAGLLDDYRCTVHWEDLSALHKEFPRVHFADELFVIDRDRLTCTGGTAPLDLMLNLVESRLGQSLAAQVSEQFILERIRSASDPQPIPVDARVGFSRAELIEVVRLMEANIEEPLSLEELARLVQLSQRHLQRMFKVYLSVSPTHYYLTLRLRRARDLLRTTDASIARVTTVCGFHSPCHFSKAYRAQFGHAPSVERRQPN</sequence>
<evidence type="ECO:0000313" key="5">
    <source>
        <dbReference type="EMBL" id="SDH28490.1"/>
    </source>
</evidence>
<dbReference type="CDD" id="cd03136">
    <property type="entry name" value="GATase1_AraC_ArgR_like"/>
    <property type="match status" value="1"/>
</dbReference>
<evidence type="ECO:0000256" key="3">
    <source>
        <dbReference type="ARBA" id="ARBA00023163"/>
    </source>
</evidence>
<keyword evidence="3" id="KW-0804">Transcription</keyword>
<dbReference type="InterPro" id="IPR052158">
    <property type="entry name" value="INH-QAR"/>
</dbReference>
<dbReference type="Proteomes" id="UP000199706">
    <property type="component" value="Unassembled WGS sequence"/>
</dbReference>
<reference evidence="5 6" key="1">
    <citation type="submission" date="2016-10" db="EMBL/GenBank/DDBJ databases">
        <authorList>
            <person name="de Groot N.N."/>
        </authorList>
    </citation>
    <scope>NUCLEOTIDE SEQUENCE [LARGE SCALE GENOMIC DNA]</scope>
    <source>
        <strain evidence="5 6">LMG 2247</strain>
    </source>
</reference>
<dbReference type="EMBL" id="FNCJ01000008">
    <property type="protein sequence ID" value="SDH28490.1"/>
    <property type="molecule type" value="Genomic_DNA"/>
</dbReference>
<dbReference type="Gene3D" id="3.40.50.880">
    <property type="match status" value="1"/>
</dbReference>
<dbReference type="PANTHER" id="PTHR43130">
    <property type="entry name" value="ARAC-FAMILY TRANSCRIPTIONAL REGULATOR"/>
    <property type="match status" value="1"/>
</dbReference>
<organism evidence="5 6">
    <name type="scientific">Paraburkholderia phenazinium</name>
    <dbReference type="NCBI Taxonomy" id="60549"/>
    <lineage>
        <taxon>Bacteria</taxon>
        <taxon>Pseudomonadati</taxon>
        <taxon>Pseudomonadota</taxon>
        <taxon>Betaproteobacteria</taxon>
        <taxon>Burkholderiales</taxon>
        <taxon>Burkholderiaceae</taxon>
        <taxon>Paraburkholderia</taxon>
    </lineage>
</organism>
<evidence type="ECO:0000313" key="6">
    <source>
        <dbReference type="Proteomes" id="UP000199706"/>
    </source>
</evidence>
<feature type="domain" description="HTH araC/xylS-type" evidence="4">
    <location>
        <begin position="245"/>
        <end position="343"/>
    </location>
</feature>
<accession>A0A1G8B778</accession>
<dbReference type="SMART" id="SM00342">
    <property type="entry name" value="HTH_ARAC"/>
    <property type="match status" value="1"/>
</dbReference>
<dbReference type="InterPro" id="IPR002818">
    <property type="entry name" value="DJ-1/PfpI"/>
</dbReference>
<protein>
    <submittedName>
        <fullName evidence="5">Transcriptional regulator GlxA family, contains an amidase domain and an AraC-type DNA-binding HTH domain</fullName>
    </submittedName>
</protein>
<dbReference type="InterPro" id="IPR029062">
    <property type="entry name" value="Class_I_gatase-like"/>
</dbReference>
<dbReference type="InterPro" id="IPR018060">
    <property type="entry name" value="HTH_AraC"/>
</dbReference>
<dbReference type="Gene3D" id="1.10.10.60">
    <property type="entry name" value="Homeodomain-like"/>
    <property type="match status" value="2"/>
</dbReference>
<dbReference type="InterPro" id="IPR018062">
    <property type="entry name" value="HTH_AraC-typ_CS"/>
</dbReference>
<evidence type="ECO:0000259" key="4">
    <source>
        <dbReference type="PROSITE" id="PS01124"/>
    </source>
</evidence>
<name>A0A1G8B778_9BURK</name>
<dbReference type="Pfam" id="PF01965">
    <property type="entry name" value="DJ-1_PfpI"/>
    <property type="match status" value="1"/>
</dbReference>
<evidence type="ECO:0000256" key="1">
    <source>
        <dbReference type="ARBA" id="ARBA00023015"/>
    </source>
</evidence>
<dbReference type="GO" id="GO:0043565">
    <property type="term" value="F:sequence-specific DNA binding"/>
    <property type="evidence" value="ECO:0007669"/>
    <property type="project" value="InterPro"/>
</dbReference>
<evidence type="ECO:0000256" key="2">
    <source>
        <dbReference type="ARBA" id="ARBA00023125"/>
    </source>
</evidence>
<dbReference type="SUPFAM" id="SSF52317">
    <property type="entry name" value="Class I glutamine amidotransferase-like"/>
    <property type="match status" value="1"/>
</dbReference>
<dbReference type="SUPFAM" id="SSF46689">
    <property type="entry name" value="Homeodomain-like"/>
    <property type="match status" value="2"/>
</dbReference>
<dbReference type="AlphaFoldDB" id="A0A1G8B778"/>
<proteinExistence type="predicted"/>
<dbReference type="Pfam" id="PF12833">
    <property type="entry name" value="HTH_18"/>
    <property type="match status" value="1"/>
</dbReference>
<dbReference type="PROSITE" id="PS01124">
    <property type="entry name" value="HTH_ARAC_FAMILY_2"/>
    <property type="match status" value="1"/>
</dbReference>
<dbReference type="GO" id="GO:0003700">
    <property type="term" value="F:DNA-binding transcription factor activity"/>
    <property type="evidence" value="ECO:0007669"/>
    <property type="project" value="InterPro"/>
</dbReference>
<keyword evidence="1" id="KW-0805">Transcription regulation</keyword>
<gene>
    <name evidence="5" type="ORF">SAMN05216466_108251</name>
</gene>
<dbReference type="PANTHER" id="PTHR43130:SF3">
    <property type="entry name" value="HTH-TYPE TRANSCRIPTIONAL REGULATOR RV1931C"/>
    <property type="match status" value="1"/>
</dbReference>
<dbReference type="PROSITE" id="PS00041">
    <property type="entry name" value="HTH_ARAC_FAMILY_1"/>
    <property type="match status" value="1"/>
</dbReference>